<protein>
    <submittedName>
        <fullName evidence="1">Uncharacterized protein</fullName>
    </submittedName>
</protein>
<keyword evidence="2" id="KW-1185">Reference proteome</keyword>
<proteinExistence type="predicted"/>
<name>G0J4U5_CYCMS</name>
<reference evidence="2" key="1">
    <citation type="submission" date="2011-07" db="EMBL/GenBank/DDBJ databases">
        <title>The complete genome of Cyclobacterium marinum DSM 745.</title>
        <authorList>
            <person name="Lucas S."/>
            <person name="Han J."/>
            <person name="Lapidus A."/>
            <person name="Bruce D."/>
            <person name="Goodwin L."/>
            <person name="Pitluck S."/>
            <person name="Peters L."/>
            <person name="Kyrpides N."/>
            <person name="Mavromatis K."/>
            <person name="Ivanova N."/>
            <person name="Ovchinnikova G."/>
            <person name="Chertkov O."/>
            <person name="Detter J.C."/>
            <person name="Tapia R."/>
            <person name="Han C."/>
            <person name="Land M."/>
            <person name="Hauser L."/>
            <person name="Markowitz V."/>
            <person name="Cheng J.-F."/>
            <person name="Hugenholtz P."/>
            <person name="Woyke T."/>
            <person name="Wu D."/>
            <person name="Tindall B."/>
            <person name="Schuetze A."/>
            <person name="Brambilla E."/>
            <person name="Klenk H.-P."/>
            <person name="Eisen J.A."/>
        </authorList>
    </citation>
    <scope>NUCLEOTIDE SEQUENCE [LARGE SCALE GENOMIC DNA]</scope>
    <source>
        <strain evidence="2">ATCC 25205 / DSM 745 / LMG 13164 / NCIMB 1802</strain>
    </source>
</reference>
<dbReference type="OrthoDB" id="3532550at2"/>
<gene>
    <name evidence="1" type="ordered locus">Cycma_1568</name>
</gene>
<dbReference type="EMBL" id="CP002955">
    <property type="protein sequence ID" value="AEL25325.1"/>
    <property type="molecule type" value="Genomic_DNA"/>
</dbReference>
<organism evidence="1 2">
    <name type="scientific">Cyclobacterium marinum (strain ATCC 25205 / DSM 745 / LMG 13164 / NCIMB 1802)</name>
    <name type="common">Flectobacillus marinus</name>
    <dbReference type="NCBI Taxonomy" id="880070"/>
    <lineage>
        <taxon>Bacteria</taxon>
        <taxon>Pseudomonadati</taxon>
        <taxon>Bacteroidota</taxon>
        <taxon>Cytophagia</taxon>
        <taxon>Cytophagales</taxon>
        <taxon>Cyclobacteriaceae</taxon>
        <taxon>Cyclobacterium</taxon>
    </lineage>
</organism>
<sequence>MSSNQTTYKLQSLDLPSDWSVRRNEFYDIDPTDNIPEDDKFLNIYCQEDLLLIQKENYHLDLGWYGSDNLDNELTGYCIHLFNGDSWLISELLVKFRSKDKNEIVDQINSLIKTVDNKDFERLIGYQVSEENSNDFTDFDEFDIRKNKKAR</sequence>
<evidence type="ECO:0000313" key="2">
    <source>
        <dbReference type="Proteomes" id="UP000001635"/>
    </source>
</evidence>
<dbReference type="HOGENOM" id="CLU_1728358_0_0_10"/>
<dbReference type="RefSeq" id="WP_014019620.1">
    <property type="nucleotide sequence ID" value="NC_015914.1"/>
</dbReference>
<dbReference type="Proteomes" id="UP000001635">
    <property type="component" value="Chromosome"/>
</dbReference>
<dbReference type="AlphaFoldDB" id="G0J4U5"/>
<dbReference type="KEGG" id="cmr:Cycma_1568"/>
<dbReference type="STRING" id="880070.Cycma_1568"/>
<accession>G0J4U5</accession>
<evidence type="ECO:0000313" key="1">
    <source>
        <dbReference type="EMBL" id="AEL25325.1"/>
    </source>
</evidence>